<evidence type="ECO:0000256" key="3">
    <source>
        <dbReference type="ARBA" id="ARBA00022530"/>
    </source>
</evidence>
<dbReference type="InterPro" id="IPR050392">
    <property type="entry name" value="Collagen/C1q_domain"/>
</dbReference>
<name>A0A8D3D2W9_SCOMX</name>
<gene>
    <name evidence="8" type="primary">EMILIN2</name>
</gene>
<feature type="chain" id="PRO_5034358837" evidence="6">
    <location>
        <begin position="23"/>
        <end position="370"/>
    </location>
</feature>
<keyword evidence="2" id="KW-0964">Secreted</keyword>
<dbReference type="GeneTree" id="ENSGT01030000234633"/>
<keyword evidence="4 6" id="KW-0732">Signal</keyword>
<evidence type="ECO:0000259" key="7">
    <source>
        <dbReference type="PROSITE" id="PS51041"/>
    </source>
</evidence>
<evidence type="ECO:0000313" key="8">
    <source>
        <dbReference type="Ensembl" id="ENSSMAP00000053877.1"/>
    </source>
</evidence>
<proteinExistence type="predicted"/>
<keyword evidence="5" id="KW-1015">Disulfide bond</keyword>
<organism evidence="8 9">
    <name type="scientific">Scophthalmus maximus</name>
    <name type="common">Turbot</name>
    <name type="synonym">Psetta maxima</name>
    <dbReference type="NCBI Taxonomy" id="52904"/>
    <lineage>
        <taxon>Eukaryota</taxon>
        <taxon>Metazoa</taxon>
        <taxon>Chordata</taxon>
        <taxon>Craniata</taxon>
        <taxon>Vertebrata</taxon>
        <taxon>Euteleostomi</taxon>
        <taxon>Actinopterygii</taxon>
        <taxon>Neopterygii</taxon>
        <taxon>Teleostei</taxon>
        <taxon>Neoteleostei</taxon>
        <taxon>Acanthomorphata</taxon>
        <taxon>Carangaria</taxon>
        <taxon>Pleuronectiformes</taxon>
        <taxon>Pleuronectoidei</taxon>
        <taxon>Scophthalmidae</taxon>
        <taxon>Scophthalmus</taxon>
    </lineage>
</organism>
<dbReference type="PROSITE" id="PS51041">
    <property type="entry name" value="EMI"/>
    <property type="match status" value="1"/>
</dbReference>
<evidence type="ECO:0000256" key="6">
    <source>
        <dbReference type="SAM" id="SignalP"/>
    </source>
</evidence>
<accession>A0A8D3D2W9</accession>
<keyword evidence="3" id="KW-0272">Extracellular matrix</keyword>
<evidence type="ECO:0000256" key="5">
    <source>
        <dbReference type="ARBA" id="ARBA00023157"/>
    </source>
</evidence>
<protein>
    <submittedName>
        <fullName evidence="8">Elastin microfibril interfacer 2</fullName>
    </submittedName>
</protein>
<reference evidence="8" key="1">
    <citation type="submission" date="2023-05" db="EMBL/GenBank/DDBJ databases">
        <title>High-quality long-read genome of Scophthalmus maximus.</title>
        <authorList>
            <person name="Lien S."/>
            <person name="Martinez P."/>
        </authorList>
    </citation>
    <scope>NUCLEOTIDE SEQUENCE [LARGE SCALE GENOMIC DNA]</scope>
</reference>
<evidence type="ECO:0000256" key="1">
    <source>
        <dbReference type="ARBA" id="ARBA00004498"/>
    </source>
</evidence>
<dbReference type="AlphaFoldDB" id="A0A8D3D2W9"/>
<reference evidence="8" key="2">
    <citation type="submission" date="2025-08" db="UniProtKB">
        <authorList>
            <consortium name="Ensembl"/>
        </authorList>
    </citation>
    <scope>IDENTIFICATION</scope>
</reference>
<comment type="subcellular location">
    <subcellularLocation>
        <location evidence="1">Secreted</location>
        <location evidence="1">Extracellular space</location>
        <location evidence="1">Extracellular matrix</location>
    </subcellularLocation>
</comment>
<dbReference type="Proteomes" id="UP000694558">
    <property type="component" value="Chromosome 18"/>
</dbReference>
<sequence>MRHGICGLPLNLFLIFVPLITGSPFQNTRFQNNAYSGTETRQKNKNWCAYVVHKNVSCAVVGGTESFVQPEVLPCPPELPNCAQQVIYRTHFRPMYKIAFKTVTELEWRCCPGYQGHDCREGHRTHPWVGEGQFGVQTGHRPLGGQRGSQNAQLEEEVQRLKMLVTLLNNIRQPASARGTEPQTIRMQEFSFDHNTTPMDEVMNKISQVTDDLESKTKTLDDLLGRVNHHDGQISLLMEGAQNPLSLPPPDLQAYLDNKIRTLREELMEGMEIKLADLKNLCDYKIMSVQEQCEGQETNYLSLAELMDSKETDLLKEIQDLNTKIVDQGTHVSDSVAILRVRGGWILLFSVKGGRVDSSHMLDFNRPHLC</sequence>
<feature type="domain" description="EMI" evidence="7">
    <location>
        <begin position="44"/>
        <end position="121"/>
    </location>
</feature>
<dbReference type="Pfam" id="PF07546">
    <property type="entry name" value="EMI"/>
    <property type="match status" value="1"/>
</dbReference>
<evidence type="ECO:0000313" key="9">
    <source>
        <dbReference type="Proteomes" id="UP000694558"/>
    </source>
</evidence>
<dbReference type="InterPro" id="IPR011489">
    <property type="entry name" value="EMI_domain"/>
</dbReference>
<dbReference type="PANTHER" id="PTHR15427:SF5">
    <property type="entry name" value="EMILIN-2"/>
    <property type="match status" value="1"/>
</dbReference>
<feature type="signal peptide" evidence="6">
    <location>
        <begin position="1"/>
        <end position="22"/>
    </location>
</feature>
<dbReference type="GO" id="GO:0005576">
    <property type="term" value="C:extracellular region"/>
    <property type="evidence" value="ECO:0007669"/>
    <property type="project" value="UniProtKB-SubCell"/>
</dbReference>
<dbReference type="Ensembl" id="ENSSMAT00000051030.1">
    <property type="protein sequence ID" value="ENSSMAP00000053877.1"/>
    <property type="gene ID" value="ENSSMAG00000017522.2"/>
</dbReference>
<evidence type="ECO:0000256" key="4">
    <source>
        <dbReference type="ARBA" id="ARBA00022729"/>
    </source>
</evidence>
<evidence type="ECO:0000256" key="2">
    <source>
        <dbReference type="ARBA" id="ARBA00022525"/>
    </source>
</evidence>
<dbReference type="PANTHER" id="PTHR15427">
    <property type="entry name" value="EMILIN ELASTIN MICROFIBRIL INTERFACE-LOCATED PROTEIN ELASTIN MICROFIBRIL INTERFACER"/>
    <property type="match status" value="1"/>
</dbReference>